<dbReference type="AlphaFoldDB" id="A0A1D8P6D7"/>
<evidence type="ECO:0000256" key="6">
    <source>
        <dbReference type="SAM" id="Phobius"/>
    </source>
</evidence>
<dbReference type="PANTHER" id="PTHR30250:SF26">
    <property type="entry name" value="PSMA PROTEIN"/>
    <property type="match status" value="1"/>
</dbReference>
<evidence type="ECO:0000313" key="7">
    <source>
        <dbReference type="EMBL" id="AOW20107.1"/>
    </source>
</evidence>
<dbReference type="Proteomes" id="UP000176050">
    <property type="component" value="Chromosome"/>
</dbReference>
<accession>A0A1D8P6D7</accession>
<feature type="transmembrane region" description="Helical" evidence="6">
    <location>
        <begin position="432"/>
        <end position="453"/>
    </location>
</feature>
<protein>
    <recommendedName>
        <fullName evidence="9">Polysaccharide biosynthesis protein C-terminal domain-containing protein</fullName>
    </recommendedName>
</protein>
<evidence type="ECO:0008006" key="9">
    <source>
        <dbReference type="Google" id="ProtNLM"/>
    </source>
</evidence>
<dbReference type="OrthoDB" id="5751261at2"/>
<dbReference type="GO" id="GO:0005886">
    <property type="term" value="C:plasma membrane"/>
    <property type="evidence" value="ECO:0007669"/>
    <property type="project" value="UniProtKB-SubCell"/>
</dbReference>
<keyword evidence="5 6" id="KW-0472">Membrane</keyword>
<evidence type="ECO:0000256" key="5">
    <source>
        <dbReference type="ARBA" id="ARBA00023136"/>
    </source>
</evidence>
<dbReference type="RefSeq" id="WP_070236246.1">
    <property type="nucleotide sequence ID" value="NZ_CP017478.1"/>
</dbReference>
<dbReference type="InterPro" id="IPR002797">
    <property type="entry name" value="Polysacc_synth"/>
</dbReference>
<feature type="transmembrane region" description="Helical" evidence="6">
    <location>
        <begin position="166"/>
        <end position="187"/>
    </location>
</feature>
<feature type="transmembrane region" description="Helical" evidence="6">
    <location>
        <begin position="221"/>
        <end position="240"/>
    </location>
</feature>
<keyword evidence="3 6" id="KW-0812">Transmembrane</keyword>
<dbReference type="STRING" id="1850246.LPB138_05170"/>
<dbReference type="EMBL" id="CP017478">
    <property type="protein sequence ID" value="AOW20107.1"/>
    <property type="molecule type" value="Genomic_DNA"/>
</dbReference>
<organism evidence="7 8">
    <name type="scientific">Urechidicola croceus</name>
    <dbReference type="NCBI Taxonomy" id="1850246"/>
    <lineage>
        <taxon>Bacteria</taxon>
        <taxon>Pseudomonadati</taxon>
        <taxon>Bacteroidota</taxon>
        <taxon>Flavobacteriia</taxon>
        <taxon>Flavobacteriales</taxon>
        <taxon>Flavobacteriaceae</taxon>
        <taxon>Urechidicola</taxon>
    </lineage>
</organism>
<dbReference type="Pfam" id="PF01943">
    <property type="entry name" value="Polysacc_synt"/>
    <property type="match status" value="1"/>
</dbReference>
<evidence type="ECO:0000313" key="8">
    <source>
        <dbReference type="Proteomes" id="UP000176050"/>
    </source>
</evidence>
<keyword evidence="8" id="KW-1185">Reference proteome</keyword>
<feature type="transmembrane region" description="Helical" evidence="6">
    <location>
        <begin position="40"/>
        <end position="61"/>
    </location>
</feature>
<feature type="transmembrane region" description="Helical" evidence="6">
    <location>
        <begin position="465"/>
        <end position="484"/>
    </location>
</feature>
<evidence type="ECO:0000256" key="4">
    <source>
        <dbReference type="ARBA" id="ARBA00022989"/>
    </source>
</evidence>
<feature type="transmembrane region" description="Helical" evidence="6">
    <location>
        <begin position="127"/>
        <end position="145"/>
    </location>
</feature>
<feature type="transmembrane region" description="Helical" evidence="6">
    <location>
        <begin position="374"/>
        <end position="394"/>
    </location>
</feature>
<keyword evidence="4 6" id="KW-1133">Transmembrane helix</keyword>
<feature type="transmembrane region" description="Helical" evidence="6">
    <location>
        <begin position="400"/>
        <end position="420"/>
    </location>
</feature>
<keyword evidence="2" id="KW-1003">Cell membrane</keyword>
<sequence length="506" mass="57040">MSTNQLKGGVALSYVIIFLTNAIGLVITPFIIRSLGQAEYGLYTMIGALVGYMTVLDFGLNKTIVRFVAKYRAEKDKVGEENFLAHGFIMYGLISLVVIIGGLSIYFNLDSLYSETLTTIELKKAKIMFLILVFNLAVSLPGGAFKGICSGYEEFILPRIVNITRYIVRSAMVVGLLILGGDAVGIVILDTCMNLLIIAVNATIVFKKLKVRIHLHQFQRPLLRLISGYSIWIFVFAIVHQMRWQFGQLILGLTFSTSVVAIYAVGVTVGNYYGAFSSAIESVFLPRAMQMVTAKATSTELTNMFIRISRIILLVLLYIFGGFILVGKEFVHYWAGADFDEAYLYVVVMMLGLTLILSQGFANNILEARNKLKFRGVLLLVLTICGAVLGAFLAKEYKGLGMIVGTVIFMLLERVIMTWYYQKKIDLQMFRYYKEIAPLFVLSFLIILSTNYFSKFVDEFSIKYLIIKAVTYSLIYVSLFWFILTKSEKELVNEIVNKIKRVFVKK</sequence>
<reference evidence="7 8" key="1">
    <citation type="submission" date="2016-10" db="EMBL/GenBank/DDBJ databases">
        <title>Lutibacter sp. LPB0138, isolated from marine gastropod.</title>
        <authorList>
            <person name="Kim E."/>
            <person name="Yi H."/>
        </authorList>
    </citation>
    <scope>NUCLEOTIDE SEQUENCE [LARGE SCALE GENOMIC DNA]</scope>
    <source>
        <strain evidence="7 8">LPB0138</strain>
    </source>
</reference>
<feature type="transmembrane region" description="Helical" evidence="6">
    <location>
        <begin position="82"/>
        <end position="107"/>
    </location>
</feature>
<name>A0A1D8P6D7_9FLAO</name>
<gene>
    <name evidence="7" type="ORF">LPB138_05170</name>
</gene>
<feature type="transmembrane region" description="Helical" evidence="6">
    <location>
        <begin position="311"/>
        <end position="330"/>
    </location>
</feature>
<dbReference type="PANTHER" id="PTHR30250">
    <property type="entry name" value="PST FAMILY PREDICTED COLANIC ACID TRANSPORTER"/>
    <property type="match status" value="1"/>
</dbReference>
<comment type="subcellular location">
    <subcellularLocation>
        <location evidence="1">Cell membrane</location>
        <topology evidence="1">Multi-pass membrane protein</topology>
    </subcellularLocation>
</comment>
<dbReference type="KEGG" id="lul:LPB138_05170"/>
<evidence type="ECO:0000256" key="1">
    <source>
        <dbReference type="ARBA" id="ARBA00004651"/>
    </source>
</evidence>
<dbReference type="InterPro" id="IPR050833">
    <property type="entry name" value="Poly_Biosynth_Transport"/>
</dbReference>
<feature type="transmembrane region" description="Helical" evidence="6">
    <location>
        <begin position="193"/>
        <end position="209"/>
    </location>
</feature>
<evidence type="ECO:0000256" key="2">
    <source>
        <dbReference type="ARBA" id="ARBA00022475"/>
    </source>
</evidence>
<evidence type="ECO:0000256" key="3">
    <source>
        <dbReference type="ARBA" id="ARBA00022692"/>
    </source>
</evidence>
<feature type="transmembrane region" description="Helical" evidence="6">
    <location>
        <begin position="342"/>
        <end position="362"/>
    </location>
</feature>
<proteinExistence type="predicted"/>
<feature type="transmembrane region" description="Helical" evidence="6">
    <location>
        <begin position="12"/>
        <end position="34"/>
    </location>
</feature>